<dbReference type="EMBL" id="BIFT01000002">
    <property type="protein sequence ID" value="GCE29686.1"/>
    <property type="molecule type" value="Genomic_DNA"/>
</dbReference>
<accession>A0A402BEF0</accession>
<gene>
    <name evidence="1" type="ORF">KDA_51700</name>
</gene>
<proteinExistence type="predicted"/>
<dbReference type="RefSeq" id="WP_126629903.1">
    <property type="nucleotide sequence ID" value="NZ_BIFT01000002.1"/>
</dbReference>
<dbReference type="InterPro" id="IPR015943">
    <property type="entry name" value="WD40/YVTN_repeat-like_dom_sf"/>
</dbReference>
<name>A0A402BEF0_9CHLR</name>
<dbReference type="Proteomes" id="UP000287171">
    <property type="component" value="Unassembled WGS sequence"/>
</dbReference>
<keyword evidence="2" id="KW-1185">Reference proteome</keyword>
<evidence type="ECO:0008006" key="3">
    <source>
        <dbReference type="Google" id="ProtNLM"/>
    </source>
</evidence>
<reference evidence="2" key="1">
    <citation type="submission" date="2018-12" db="EMBL/GenBank/DDBJ databases">
        <title>Tengunoibacter tsumagoiensis gen. nov., sp. nov., Dictyobacter kobayashii sp. nov., D. alpinus sp. nov., and D. joshuensis sp. nov. and description of Dictyobacteraceae fam. nov. within the order Ktedonobacterales isolated from Tengu-no-mugimeshi.</title>
        <authorList>
            <person name="Wang C.M."/>
            <person name="Zheng Y."/>
            <person name="Sakai Y."/>
            <person name="Toyoda A."/>
            <person name="Minakuchi Y."/>
            <person name="Abe K."/>
            <person name="Yokota A."/>
            <person name="Yabe S."/>
        </authorList>
    </citation>
    <scope>NUCLEOTIDE SEQUENCE [LARGE SCALE GENOMIC DNA]</scope>
    <source>
        <strain evidence="2">Uno16</strain>
    </source>
</reference>
<dbReference type="SUPFAM" id="SSF110296">
    <property type="entry name" value="Oligoxyloglucan reducing end-specific cellobiohydrolase"/>
    <property type="match status" value="2"/>
</dbReference>
<dbReference type="Gene3D" id="2.130.10.10">
    <property type="entry name" value="YVTN repeat-like/Quinoprotein amine dehydrogenase"/>
    <property type="match status" value="2"/>
</dbReference>
<evidence type="ECO:0000313" key="2">
    <source>
        <dbReference type="Proteomes" id="UP000287171"/>
    </source>
</evidence>
<organism evidence="1 2">
    <name type="scientific">Dictyobacter alpinus</name>
    <dbReference type="NCBI Taxonomy" id="2014873"/>
    <lineage>
        <taxon>Bacteria</taxon>
        <taxon>Bacillati</taxon>
        <taxon>Chloroflexota</taxon>
        <taxon>Ktedonobacteria</taxon>
        <taxon>Ktedonobacterales</taxon>
        <taxon>Dictyobacteraceae</taxon>
        <taxon>Dictyobacter</taxon>
    </lineage>
</organism>
<comment type="caution">
    <text evidence="1">The sequence shown here is derived from an EMBL/GenBank/DDBJ whole genome shotgun (WGS) entry which is preliminary data.</text>
</comment>
<dbReference type="AlphaFoldDB" id="A0A402BEF0"/>
<dbReference type="OrthoDB" id="137977at2"/>
<protein>
    <recommendedName>
        <fullName evidence="3">Photosynthesis system II assembly factor Ycf48/Hcf136-like domain-containing protein</fullName>
    </recommendedName>
</protein>
<dbReference type="PROSITE" id="PS51257">
    <property type="entry name" value="PROKAR_LIPOPROTEIN"/>
    <property type="match status" value="1"/>
</dbReference>
<sequence>MQAVQRRQQDAHGLSSGLVTPVLALACAPGELWAGGSGGIAYQVLGTPWRSRTTNLPLTGITVLTHCGDRLIAGGTDGVAYSYNGGHTWQRGALQEGRASVTALVSSPCFSYDHVALVGTLESGILRSDDGGSTWRSAQFGLQSFEITALLWVDHDNVLAGTPDGLYRSPNAGRAWQLVPDMLDLPIAALARSPAHQLIAATEEGTLHMSSDNGLHWEPYPIIPADLQPTALHITNQDTRLLGCATQGLLRQDPASCAWSQVLPVTPLVIVQQDSLLWVGSSEGIWMSMDDGLNWQPMQPPPIADLSQLLVYKDTLLSAGVQSGLYRYGPGHGWQPLLQGLPILSVASLAEQGWLLAATPHGLYRGDEAKENWQQSSENELTHLSFCADGFGLGIIAHSSHLVRTYTAGEEWEEIATPFGILPVAALIVHKQIAFVVTYDPRLYQARIWHSMDCGETWTAGIEISSIWATVASCQEPLLLAIGNTLLVHRQRGEWQRMRCEARGEVRRMLWLQEHLLLLTTSGLFSVSLAAQTWVCISEQALLDIAVLDQQCYGLLPGGTVIRVF</sequence>
<evidence type="ECO:0000313" key="1">
    <source>
        <dbReference type="EMBL" id="GCE29686.1"/>
    </source>
</evidence>